<evidence type="ECO:0000259" key="1">
    <source>
        <dbReference type="Pfam" id="PF04904"/>
    </source>
</evidence>
<evidence type="ECO:0000313" key="3">
    <source>
        <dbReference type="Proteomes" id="UP001158576"/>
    </source>
</evidence>
<protein>
    <submittedName>
        <fullName evidence="2">Oidioi.mRNA.OKI2018_I69.PAR.g9121.t1.cds</fullName>
    </submittedName>
</protein>
<gene>
    <name evidence="2" type="ORF">OKIOD_LOCUS679</name>
</gene>
<dbReference type="Pfam" id="PF04904">
    <property type="entry name" value="SAM_NCD1"/>
    <property type="match status" value="1"/>
</dbReference>
<dbReference type="InterPro" id="IPR039040">
    <property type="entry name" value="NAB_fam"/>
</dbReference>
<dbReference type="Proteomes" id="UP001158576">
    <property type="component" value="Chromosome PAR"/>
</dbReference>
<proteinExistence type="predicted"/>
<keyword evidence="3" id="KW-1185">Reference proteome</keyword>
<dbReference type="InterPro" id="IPR006988">
    <property type="entry name" value="Nab_N"/>
</dbReference>
<organism evidence="2 3">
    <name type="scientific">Oikopleura dioica</name>
    <name type="common">Tunicate</name>
    <dbReference type="NCBI Taxonomy" id="34765"/>
    <lineage>
        <taxon>Eukaryota</taxon>
        <taxon>Metazoa</taxon>
        <taxon>Chordata</taxon>
        <taxon>Tunicata</taxon>
        <taxon>Appendicularia</taxon>
        <taxon>Copelata</taxon>
        <taxon>Oikopleuridae</taxon>
        <taxon>Oikopleura</taxon>
    </lineage>
</organism>
<dbReference type="EMBL" id="OU015568">
    <property type="protein sequence ID" value="CAG5078917.1"/>
    <property type="molecule type" value="Genomic_DNA"/>
</dbReference>
<dbReference type="Gene3D" id="1.10.150.50">
    <property type="entry name" value="Transcription Factor, Ets-1"/>
    <property type="match status" value="1"/>
</dbReference>
<feature type="domain" description="Nab N-terminal" evidence="1">
    <location>
        <begin position="7"/>
        <end position="83"/>
    </location>
</feature>
<name>A0ABN7RMH8_OIKDI</name>
<sequence length="226" mass="26375">MSEIKLETLGQLQTYLVLKRADLLCYYQGLVELGGDNVEYLAMLNDEDLSQVVEMLGMTGKPLHIQRMIKALNDWKMTPHSFQNELEYYNQVPSNSIPIRNPYKEIEHQIQQLCEDFCDEENEKVMEELRESREAEREKVKAQFGESYAKVQEFAIRKIINAKDDVAVLDQELLVQIGKSLVRIDPSYLSETNQTRILEDTQKLLLQFRESFRSNDDRTSASEEEE</sequence>
<dbReference type="PANTHER" id="PTHR12623:SF10">
    <property type="entry name" value="NGFI-A-BINDING PROTEIN HOMOLOG"/>
    <property type="match status" value="1"/>
</dbReference>
<evidence type="ECO:0000313" key="2">
    <source>
        <dbReference type="EMBL" id="CAG5078917.1"/>
    </source>
</evidence>
<dbReference type="InterPro" id="IPR013761">
    <property type="entry name" value="SAM/pointed_sf"/>
</dbReference>
<accession>A0ABN7RMH8</accession>
<reference evidence="2 3" key="1">
    <citation type="submission" date="2021-04" db="EMBL/GenBank/DDBJ databases">
        <authorList>
            <person name="Bliznina A."/>
        </authorList>
    </citation>
    <scope>NUCLEOTIDE SEQUENCE [LARGE SCALE GENOMIC DNA]</scope>
</reference>
<dbReference type="PANTHER" id="PTHR12623">
    <property type="entry name" value="NGFI-A BINDING PROTEIN"/>
    <property type="match status" value="1"/>
</dbReference>